<gene>
    <name evidence="2" type="ORF">RZN69_08670</name>
</gene>
<proteinExistence type="predicted"/>
<dbReference type="RefSeq" id="WP_317835706.1">
    <property type="nucleotide sequence ID" value="NZ_CP136920.1"/>
</dbReference>
<feature type="transmembrane region" description="Helical" evidence="1">
    <location>
        <begin position="12"/>
        <end position="29"/>
    </location>
</feature>
<keyword evidence="1" id="KW-0812">Transmembrane</keyword>
<evidence type="ECO:0008006" key="4">
    <source>
        <dbReference type="Google" id="ProtNLM"/>
    </source>
</evidence>
<dbReference type="Proteomes" id="UP001304300">
    <property type="component" value="Chromosome"/>
</dbReference>
<name>A0AAQ3LG03_9BACT</name>
<keyword evidence="3" id="KW-1185">Reference proteome</keyword>
<protein>
    <recommendedName>
        <fullName evidence="4">Holin</fullName>
    </recommendedName>
</protein>
<organism evidence="2 3">
    <name type="scientific">Rubellicoccus peritrichatus</name>
    <dbReference type="NCBI Taxonomy" id="3080537"/>
    <lineage>
        <taxon>Bacteria</taxon>
        <taxon>Pseudomonadati</taxon>
        <taxon>Verrucomicrobiota</taxon>
        <taxon>Opitutia</taxon>
        <taxon>Puniceicoccales</taxon>
        <taxon>Cerasicoccaceae</taxon>
        <taxon>Rubellicoccus</taxon>
    </lineage>
</organism>
<keyword evidence="1" id="KW-0472">Membrane</keyword>
<reference evidence="2 3" key="1">
    <citation type="submission" date="2023-10" db="EMBL/GenBank/DDBJ databases">
        <title>Rubellicoccus peritrichatus gen. nov., sp. nov., isolated from an algae of coral reef tank.</title>
        <authorList>
            <person name="Luo J."/>
        </authorList>
    </citation>
    <scope>NUCLEOTIDE SEQUENCE [LARGE SCALE GENOMIC DNA]</scope>
    <source>
        <strain evidence="2 3">CR14</strain>
    </source>
</reference>
<evidence type="ECO:0000256" key="1">
    <source>
        <dbReference type="SAM" id="Phobius"/>
    </source>
</evidence>
<evidence type="ECO:0000313" key="3">
    <source>
        <dbReference type="Proteomes" id="UP001304300"/>
    </source>
</evidence>
<keyword evidence="1" id="KW-1133">Transmembrane helix</keyword>
<evidence type="ECO:0000313" key="2">
    <source>
        <dbReference type="EMBL" id="WOO43165.1"/>
    </source>
</evidence>
<accession>A0AAQ3LG03</accession>
<dbReference type="EMBL" id="CP136920">
    <property type="protein sequence ID" value="WOO43165.1"/>
    <property type="molecule type" value="Genomic_DNA"/>
</dbReference>
<dbReference type="AlphaFoldDB" id="A0AAQ3LG03"/>
<dbReference type="KEGG" id="puo:RZN69_08670"/>
<sequence>MPDNISNLGWKFFFGVLTFLQAIVIYLGVDTLSTLKALSADIQEVKQRQTEVIIVKLNEHDKEIDSLINKP</sequence>